<reference evidence="2" key="2">
    <citation type="submission" date="2023-06" db="EMBL/GenBank/DDBJ databases">
        <authorList>
            <consortium name="Lawrence Berkeley National Laboratory"/>
            <person name="Mondo S.J."/>
            <person name="Hensen N."/>
            <person name="Bonometti L."/>
            <person name="Westerberg I."/>
            <person name="Brannstrom I.O."/>
            <person name="Guillou S."/>
            <person name="Cros-Aarteil S."/>
            <person name="Calhoun S."/>
            <person name="Haridas S."/>
            <person name="Kuo A."/>
            <person name="Pangilinan J."/>
            <person name="Riley R."/>
            <person name="Labutti K."/>
            <person name="Andreopoulos B."/>
            <person name="Lipzen A."/>
            <person name="Chen C."/>
            <person name="Yanf M."/>
            <person name="Daum C."/>
            <person name="Ng V."/>
            <person name="Clum A."/>
            <person name="Steindorff A."/>
            <person name="Ohm R."/>
            <person name="Martin F."/>
            <person name="Silar P."/>
            <person name="Natvig D."/>
            <person name="Lalanne C."/>
            <person name="Gautier V."/>
            <person name="Ament-Velasquez S.L."/>
            <person name="Kruys A."/>
            <person name="Hutchinson M.I."/>
            <person name="Powell A.J."/>
            <person name="Barry K."/>
            <person name="Miller A.N."/>
            <person name="Grigoriev I.V."/>
            <person name="Debuchy R."/>
            <person name="Gladieux P."/>
            <person name="Thoren M.H."/>
            <person name="Johannesson H."/>
        </authorList>
    </citation>
    <scope>NUCLEOTIDE SEQUENCE</scope>
    <source>
        <strain evidence="2">CBS 626.80</strain>
    </source>
</reference>
<protein>
    <submittedName>
        <fullName evidence="2">Uncharacterized protein</fullName>
    </submittedName>
</protein>
<proteinExistence type="predicted"/>
<keyword evidence="1" id="KW-0812">Transmembrane</keyword>
<sequence>MAFQTNSRTSSSHLISSHLCLSWVGCWLGWQVGYWMNGWLGWMDEGMGLVPFLLSFSLLLIALAIEDGRWLYQNCSRDTTPLLEYVRTYLHSRSIYTICYYLTAWSCL</sequence>
<reference evidence="2" key="1">
    <citation type="journal article" date="2023" name="Mol. Phylogenet. Evol.">
        <title>Genome-scale phylogeny and comparative genomics of the fungal order Sordariales.</title>
        <authorList>
            <person name="Hensen N."/>
            <person name="Bonometti L."/>
            <person name="Westerberg I."/>
            <person name="Brannstrom I.O."/>
            <person name="Guillou S."/>
            <person name="Cros-Aarteil S."/>
            <person name="Calhoun S."/>
            <person name="Haridas S."/>
            <person name="Kuo A."/>
            <person name="Mondo S."/>
            <person name="Pangilinan J."/>
            <person name="Riley R."/>
            <person name="LaButti K."/>
            <person name="Andreopoulos B."/>
            <person name="Lipzen A."/>
            <person name="Chen C."/>
            <person name="Yan M."/>
            <person name="Daum C."/>
            <person name="Ng V."/>
            <person name="Clum A."/>
            <person name="Steindorff A."/>
            <person name="Ohm R.A."/>
            <person name="Martin F."/>
            <person name="Silar P."/>
            <person name="Natvig D.O."/>
            <person name="Lalanne C."/>
            <person name="Gautier V."/>
            <person name="Ament-Velasquez S.L."/>
            <person name="Kruys A."/>
            <person name="Hutchinson M.I."/>
            <person name="Powell A.J."/>
            <person name="Barry K."/>
            <person name="Miller A.N."/>
            <person name="Grigoriev I.V."/>
            <person name="Debuchy R."/>
            <person name="Gladieux P."/>
            <person name="Hiltunen Thoren M."/>
            <person name="Johannesson H."/>
        </authorList>
    </citation>
    <scope>NUCLEOTIDE SEQUENCE</scope>
    <source>
        <strain evidence="2">CBS 626.80</strain>
    </source>
</reference>
<feature type="transmembrane region" description="Helical" evidence="1">
    <location>
        <begin position="12"/>
        <end position="34"/>
    </location>
</feature>
<evidence type="ECO:0000313" key="2">
    <source>
        <dbReference type="EMBL" id="KAK3956477.1"/>
    </source>
</evidence>
<evidence type="ECO:0000313" key="3">
    <source>
        <dbReference type="Proteomes" id="UP001303222"/>
    </source>
</evidence>
<evidence type="ECO:0000256" key="1">
    <source>
        <dbReference type="SAM" id="Phobius"/>
    </source>
</evidence>
<keyword evidence="1" id="KW-1133">Transmembrane helix</keyword>
<keyword evidence="1" id="KW-0472">Membrane</keyword>
<dbReference type="Proteomes" id="UP001303222">
    <property type="component" value="Unassembled WGS sequence"/>
</dbReference>
<comment type="caution">
    <text evidence="2">The sequence shown here is derived from an EMBL/GenBank/DDBJ whole genome shotgun (WGS) entry which is preliminary data.</text>
</comment>
<feature type="transmembrane region" description="Helical" evidence="1">
    <location>
        <begin position="46"/>
        <end position="65"/>
    </location>
</feature>
<name>A0AAN6SJC6_9PEZI</name>
<keyword evidence="3" id="KW-1185">Reference proteome</keyword>
<organism evidence="2 3">
    <name type="scientific">Pseudoneurospora amorphoporcata</name>
    <dbReference type="NCBI Taxonomy" id="241081"/>
    <lineage>
        <taxon>Eukaryota</taxon>
        <taxon>Fungi</taxon>
        <taxon>Dikarya</taxon>
        <taxon>Ascomycota</taxon>
        <taxon>Pezizomycotina</taxon>
        <taxon>Sordariomycetes</taxon>
        <taxon>Sordariomycetidae</taxon>
        <taxon>Sordariales</taxon>
        <taxon>Sordariaceae</taxon>
        <taxon>Pseudoneurospora</taxon>
    </lineage>
</organism>
<dbReference type="AlphaFoldDB" id="A0AAN6SJC6"/>
<gene>
    <name evidence="2" type="ORF">QBC32DRAFT_124087</name>
</gene>
<dbReference type="EMBL" id="MU859065">
    <property type="protein sequence ID" value="KAK3956477.1"/>
    <property type="molecule type" value="Genomic_DNA"/>
</dbReference>
<accession>A0AAN6SJC6</accession>